<evidence type="ECO:0000256" key="2">
    <source>
        <dbReference type="SAM" id="Phobius"/>
    </source>
</evidence>
<protein>
    <submittedName>
        <fullName evidence="5">Uncharacterized membrane protein YeiB</fullName>
    </submittedName>
</protein>
<feature type="compositionally biased region" description="Basic and acidic residues" evidence="1">
    <location>
        <begin position="1"/>
        <end position="12"/>
    </location>
</feature>
<feature type="transmembrane region" description="Helical" evidence="2">
    <location>
        <begin position="150"/>
        <end position="171"/>
    </location>
</feature>
<feature type="transmembrane region" description="Helical" evidence="2">
    <location>
        <begin position="231"/>
        <end position="249"/>
    </location>
</feature>
<keyword evidence="2" id="KW-0812">Transmembrane</keyword>
<keyword evidence="2" id="KW-1133">Transmembrane helix</keyword>
<evidence type="ECO:0000256" key="1">
    <source>
        <dbReference type="SAM" id="MobiDB-lite"/>
    </source>
</evidence>
<accession>A0A239J795</accession>
<feature type="region of interest" description="Disordered" evidence="1">
    <location>
        <begin position="1"/>
        <end position="51"/>
    </location>
</feature>
<evidence type="ECO:0000259" key="4">
    <source>
        <dbReference type="Pfam" id="PF07786"/>
    </source>
</evidence>
<sequence>MSAGDRSARDGVLDPPRTAPAAAADLPHDCAPAQPGDVSGSPASTAPVQRGNPRLVGIDAARGLALFGMMAIHVMDPVGPDGGPSLTWDVAAGRSAALFALLAGVGVAFATGRRRPPAGRAWGAHAASLAVRALLVGAVGLLLGPLVSRSLAGVILPYYALLFVLAIPLLLLSVRALLVTAAAVAIGLPVLSHLLRAGEQLVTEPNYGFADLVGEPGRVFRDLLLTGTYPALPWLAYLCVGLAVGRSLLSSRRVVALLVVVGVGLAVGARLVSWSLLDVLGGRADLQAAALAARTPEEYRDLLLWGPAGTTPTETAWWLATAAPHSTTPLDLLSTIGVGLAVLGVCILVGRTTTRALRPLSAAGSMTLSLYCLHLLLLGSGTMPRDDLVSLLVQVLLVVGSALLWSRSHVRGPLEEIVAQATGAVRRRVLQAGAGTGAARS</sequence>
<feature type="transmembrane region" description="Helical" evidence="2">
    <location>
        <begin position="176"/>
        <end position="195"/>
    </location>
</feature>
<evidence type="ECO:0000313" key="5">
    <source>
        <dbReference type="EMBL" id="SNT01358.1"/>
    </source>
</evidence>
<feature type="transmembrane region" description="Helical" evidence="2">
    <location>
        <begin position="256"/>
        <end position="277"/>
    </location>
</feature>
<dbReference type="RefSeq" id="WP_089307338.1">
    <property type="nucleotide sequence ID" value="NZ_FZOO01000013.1"/>
</dbReference>
<dbReference type="AlphaFoldDB" id="A0A239J795"/>
<feature type="transmembrane region" description="Helical" evidence="2">
    <location>
        <begin position="332"/>
        <end position="350"/>
    </location>
</feature>
<evidence type="ECO:0000313" key="6">
    <source>
        <dbReference type="Proteomes" id="UP000198373"/>
    </source>
</evidence>
<gene>
    <name evidence="5" type="ORF">SAMN06893096_11314</name>
</gene>
<evidence type="ECO:0000259" key="3">
    <source>
        <dbReference type="Pfam" id="PF04235"/>
    </source>
</evidence>
<dbReference type="EMBL" id="FZOO01000013">
    <property type="protein sequence ID" value="SNT01358.1"/>
    <property type="molecule type" value="Genomic_DNA"/>
</dbReference>
<feature type="domain" description="DUF418" evidence="3">
    <location>
        <begin position="314"/>
        <end position="422"/>
    </location>
</feature>
<feature type="transmembrane region" description="Helical" evidence="2">
    <location>
        <begin position="124"/>
        <end position="144"/>
    </location>
</feature>
<keyword evidence="6" id="KW-1185">Reference proteome</keyword>
<proteinExistence type="predicted"/>
<feature type="compositionally biased region" description="Low complexity" evidence="1">
    <location>
        <begin position="14"/>
        <end position="33"/>
    </location>
</feature>
<dbReference type="Proteomes" id="UP000198373">
    <property type="component" value="Unassembled WGS sequence"/>
</dbReference>
<dbReference type="InterPro" id="IPR007349">
    <property type="entry name" value="DUF418"/>
</dbReference>
<dbReference type="PANTHER" id="PTHR30590">
    <property type="entry name" value="INNER MEMBRANE PROTEIN"/>
    <property type="match status" value="1"/>
</dbReference>
<dbReference type="OrthoDB" id="4966979at2"/>
<dbReference type="InterPro" id="IPR012429">
    <property type="entry name" value="HGSNAT_cat"/>
</dbReference>
<dbReference type="Pfam" id="PF04235">
    <property type="entry name" value="DUF418"/>
    <property type="match status" value="1"/>
</dbReference>
<reference evidence="6" key="1">
    <citation type="submission" date="2017-06" db="EMBL/GenBank/DDBJ databases">
        <authorList>
            <person name="Varghese N."/>
            <person name="Submissions S."/>
        </authorList>
    </citation>
    <scope>NUCLEOTIDE SEQUENCE [LARGE SCALE GENOMIC DNA]</scope>
    <source>
        <strain evidence="6">DSM 46839</strain>
    </source>
</reference>
<dbReference type="PANTHER" id="PTHR30590:SF3">
    <property type="entry name" value="HYPOTHETICAL MEMBRANE SPANNING PROTEIN"/>
    <property type="match status" value="1"/>
</dbReference>
<feature type="transmembrane region" description="Helical" evidence="2">
    <location>
        <begin position="95"/>
        <end position="112"/>
    </location>
</feature>
<feature type="transmembrane region" description="Helical" evidence="2">
    <location>
        <begin position="362"/>
        <end position="382"/>
    </location>
</feature>
<organism evidence="5 6">
    <name type="scientific">Geodermatophilus pulveris</name>
    <dbReference type="NCBI Taxonomy" id="1564159"/>
    <lineage>
        <taxon>Bacteria</taxon>
        <taxon>Bacillati</taxon>
        <taxon>Actinomycetota</taxon>
        <taxon>Actinomycetes</taxon>
        <taxon>Geodermatophilales</taxon>
        <taxon>Geodermatophilaceae</taxon>
        <taxon>Geodermatophilus</taxon>
    </lineage>
</organism>
<name>A0A239J795_9ACTN</name>
<feature type="transmembrane region" description="Helical" evidence="2">
    <location>
        <begin position="55"/>
        <end position="75"/>
    </location>
</feature>
<feature type="domain" description="Heparan-alpha-glucosaminide N-acetyltransferase catalytic" evidence="4">
    <location>
        <begin position="54"/>
        <end position="251"/>
    </location>
</feature>
<dbReference type="Pfam" id="PF07786">
    <property type="entry name" value="HGSNAT_cat"/>
    <property type="match status" value="1"/>
</dbReference>
<keyword evidence="2" id="KW-0472">Membrane</keyword>
<feature type="transmembrane region" description="Helical" evidence="2">
    <location>
        <begin position="388"/>
        <end position="405"/>
    </location>
</feature>
<dbReference type="InterPro" id="IPR052529">
    <property type="entry name" value="Bact_Transport_Assoc"/>
</dbReference>